<dbReference type="InterPro" id="IPR021988">
    <property type="entry name" value="BMT1"/>
</dbReference>
<dbReference type="InterPro" id="IPR051037">
    <property type="entry name" value="RNAPII_TF_IWS1"/>
</dbReference>
<keyword evidence="5 11" id="KW-0812">Transmembrane</keyword>
<feature type="transmembrane region" description="Helical" evidence="11">
    <location>
        <begin position="12"/>
        <end position="31"/>
    </location>
</feature>
<dbReference type="EMBL" id="OZ004260">
    <property type="protein sequence ID" value="CAK7922307.1"/>
    <property type="molecule type" value="Genomic_DNA"/>
</dbReference>
<dbReference type="PANTHER" id="PTHR46010">
    <property type="entry name" value="PROTEIN IWS1 HOMOLOG"/>
    <property type="match status" value="1"/>
</dbReference>
<keyword evidence="3" id="KW-0328">Glycosyltransferase</keyword>
<keyword evidence="4" id="KW-0808">Transferase</keyword>
<evidence type="ECO:0000256" key="7">
    <source>
        <dbReference type="ARBA" id="ARBA00022989"/>
    </source>
</evidence>
<dbReference type="Proteomes" id="UP001497600">
    <property type="component" value="Chromosome H"/>
</dbReference>
<keyword evidence="13" id="KW-1185">Reference proteome</keyword>
<evidence type="ECO:0000256" key="1">
    <source>
        <dbReference type="ARBA" id="ARBA00004606"/>
    </source>
</evidence>
<keyword evidence="8 11" id="KW-0472">Membrane</keyword>
<feature type="region of interest" description="Disordered" evidence="10">
    <location>
        <begin position="39"/>
        <end position="61"/>
    </location>
</feature>
<proteinExistence type="inferred from homology"/>
<dbReference type="Pfam" id="PF12141">
    <property type="entry name" value="BMT"/>
    <property type="match status" value="1"/>
</dbReference>
<gene>
    <name evidence="12" type="primary">BMT4</name>
    <name evidence="12" type="ORF">CAAN4_H25180</name>
</gene>
<name>A0ABP0EMC7_9ASCO</name>
<evidence type="ECO:0000256" key="9">
    <source>
        <dbReference type="ARBA" id="ARBA00023316"/>
    </source>
</evidence>
<evidence type="ECO:0000313" key="12">
    <source>
        <dbReference type="EMBL" id="CAK7922307.1"/>
    </source>
</evidence>
<accession>A0ABP0EMC7</accession>
<evidence type="ECO:0000256" key="10">
    <source>
        <dbReference type="SAM" id="MobiDB-lite"/>
    </source>
</evidence>
<protein>
    <submittedName>
        <fullName evidence="12">Beta-mannosyltransferase 4</fullName>
    </submittedName>
</protein>
<dbReference type="PANTHER" id="PTHR46010:SF1">
    <property type="entry name" value="PROTEIN IWS1 HOMOLOG"/>
    <property type="match status" value="1"/>
</dbReference>
<feature type="region of interest" description="Disordered" evidence="10">
    <location>
        <begin position="676"/>
        <end position="789"/>
    </location>
</feature>
<evidence type="ECO:0000256" key="5">
    <source>
        <dbReference type="ARBA" id="ARBA00022692"/>
    </source>
</evidence>
<evidence type="ECO:0000256" key="4">
    <source>
        <dbReference type="ARBA" id="ARBA00022679"/>
    </source>
</evidence>
<evidence type="ECO:0000256" key="3">
    <source>
        <dbReference type="ARBA" id="ARBA00022676"/>
    </source>
</evidence>
<keyword evidence="9" id="KW-0961">Cell wall biogenesis/degradation</keyword>
<feature type="compositionally biased region" description="Basic and acidic residues" evidence="10">
    <location>
        <begin position="687"/>
        <end position="789"/>
    </location>
</feature>
<reference evidence="12 13" key="1">
    <citation type="submission" date="2024-01" db="EMBL/GenBank/DDBJ databases">
        <authorList>
            <consortium name="Genoscope - CEA"/>
            <person name="William W."/>
        </authorList>
    </citation>
    <scope>NUCLEOTIDE SEQUENCE [LARGE SCALE GENOMIC DNA]</scope>
    <source>
        <strain evidence="12 13">29B2s-10</strain>
    </source>
</reference>
<keyword evidence="7 11" id="KW-1133">Transmembrane helix</keyword>
<comment type="subcellular location">
    <subcellularLocation>
        <location evidence="1">Membrane</location>
        <topology evidence="1">Single-pass type II membrane protein</topology>
    </subcellularLocation>
</comment>
<evidence type="ECO:0000256" key="11">
    <source>
        <dbReference type="SAM" id="Phobius"/>
    </source>
</evidence>
<sequence>MVAISDFRKGTIALIILGIGSVYFTLYLSMYRENSYLSPSRTGVQHPTTHGHPTSQTKPLSSVRITDFRTSDKLVVFPTEFHESDLKKAYTSTFGDIPKGSKLIRYSYQSQDILSHQFKSVPHNSFNEKGSNFSPYTMTFFNSFTNIESEMDQCSKLENDVEFDVSKSQFLDTTLHDIIKQFRDDNSAYYQEIKPIWGETIDKQLEEGSIDQYWFRLAGSSVWLAQYGVHFMVSRVLYSAEKVRNVPNISFLYIQLFNENWQELTNTELIVPTNDPYRANDPHLDTEDFIHYYKFKAPGFLPVAHYVNDMTRFYGPEDPRILLVKNKLGYEEPLVVFNAFHRKVKGIETDGEGTSKYSFETYRSMFMCWPWQFQFGKKNVDGISNENTDMNLYSRVHELRRKGAERMKTQKNWTPFVSYDDRIQNGEYDSHVYFIYRWINLEILKCDVSDLTFDQPSQCTFAYRMDENLAIDAPVGAMRGGTQMVNVVELLHDTYRNQIDIVEPIIESIPPNREIWIGFARAHLTYCGCGKDMYRPNFAVMIREDDKFKIHTISSFSSFNIEVFGWDMSQPDVSCDDDGPSALIPNGISSWYISTESSKKDGIIDFLTMSFSVSDYTVQIIHLKGVLRALLTLDKKNPNKLFGHGGSVEIGYNDDNINCALEESKHFCSLYGDVFNEKMNPNNNEEEEKKKEEDEKKKEEDEKKKEEDEKKKEEEEKKKEEDEKKKEEDEKKKEEEEKKKEEDEKKNEDEEKKKKEEEEKKKKEEEEKKKKEEDEKKKKEEDETKNKDE</sequence>
<evidence type="ECO:0000256" key="6">
    <source>
        <dbReference type="ARBA" id="ARBA00022968"/>
    </source>
</evidence>
<evidence type="ECO:0000256" key="2">
    <source>
        <dbReference type="ARBA" id="ARBA00009486"/>
    </source>
</evidence>
<comment type="similarity">
    <text evidence="2">Belongs to the BMT family.</text>
</comment>
<evidence type="ECO:0000313" key="13">
    <source>
        <dbReference type="Proteomes" id="UP001497600"/>
    </source>
</evidence>
<evidence type="ECO:0000256" key="8">
    <source>
        <dbReference type="ARBA" id="ARBA00023136"/>
    </source>
</evidence>
<keyword evidence="6" id="KW-0735">Signal-anchor</keyword>
<organism evidence="12 13">
    <name type="scientific">[Candida] anglica</name>
    <dbReference type="NCBI Taxonomy" id="148631"/>
    <lineage>
        <taxon>Eukaryota</taxon>
        <taxon>Fungi</taxon>
        <taxon>Dikarya</taxon>
        <taxon>Ascomycota</taxon>
        <taxon>Saccharomycotina</taxon>
        <taxon>Pichiomycetes</taxon>
        <taxon>Debaryomycetaceae</taxon>
        <taxon>Kurtzmaniella</taxon>
    </lineage>
</organism>